<gene>
    <name evidence="8" type="ORF">NX801_02335</name>
</gene>
<comment type="subcellular location">
    <subcellularLocation>
        <location evidence="1">Cell membrane</location>
        <topology evidence="1">Multi-pass membrane protein</topology>
    </subcellularLocation>
</comment>
<keyword evidence="4 6" id="KW-1133">Transmembrane helix</keyword>
<keyword evidence="2" id="KW-1003">Cell membrane</keyword>
<evidence type="ECO:0000256" key="1">
    <source>
        <dbReference type="ARBA" id="ARBA00004651"/>
    </source>
</evidence>
<evidence type="ECO:0000313" key="8">
    <source>
        <dbReference type="EMBL" id="MCS0634519.1"/>
    </source>
</evidence>
<dbReference type="PANTHER" id="PTHR35007:SF1">
    <property type="entry name" value="PILUS ASSEMBLY PROTEIN"/>
    <property type="match status" value="1"/>
</dbReference>
<keyword evidence="3 6" id="KW-0812">Transmembrane</keyword>
<keyword evidence="9" id="KW-1185">Reference proteome</keyword>
<evidence type="ECO:0000256" key="5">
    <source>
        <dbReference type="ARBA" id="ARBA00023136"/>
    </source>
</evidence>
<accession>A0ABT2CD15</accession>
<dbReference type="Gene3D" id="1.20.81.30">
    <property type="entry name" value="Type II secretion system (T2SS), domain F"/>
    <property type="match status" value="1"/>
</dbReference>
<dbReference type="Pfam" id="PF00482">
    <property type="entry name" value="T2SSF"/>
    <property type="match status" value="1"/>
</dbReference>
<keyword evidence="5 6" id="KW-0472">Membrane</keyword>
<dbReference type="RefSeq" id="WP_258785020.1">
    <property type="nucleotide sequence ID" value="NZ_JANUGQ010000001.1"/>
</dbReference>
<sequence length="315" mass="34064">MSQTSSLTLPTLGIALLACLLGVLGLRAYARGRAEHQELVDRLARAELPPAPGHRRRFRRLDRWLRTTRAGRRIERKLAATGLTVTPGEFTVGALVCAAGLWVLAASLLASFFGPVAALAGLWGAHTFLNWQRAKRTERFINQLPELSRILANATQAGLALRTALSMAAEELEDPAGEELARVARRLAVGESLEDALAELTERLPSRELVVLVTTLVLSNRAGGTVVSSLRNLTETLEERKETRREVRTQLSQVTVTAYAVPVFGFGAMLLMNAVMPGALDRMTGAGVGQAAVVVALVLYAVGFVVIRRLSRIDV</sequence>
<reference evidence="8" key="1">
    <citation type="submission" date="2022-08" db="EMBL/GenBank/DDBJ databases">
        <authorList>
            <person name="Somphong A."/>
            <person name="Phongsopitanun W."/>
        </authorList>
    </citation>
    <scope>NUCLEOTIDE SEQUENCE</scope>
    <source>
        <strain evidence="8">LP05-1</strain>
    </source>
</reference>
<evidence type="ECO:0000256" key="3">
    <source>
        <dbReference type="ARBA" id="ARBA00022692"/>
    </source>
</evidence>
<evidence type="ECO:0000256" key="4">
    <source>
        <dbReference type="ARBA" id="ARBA00022989"/>
    </source>
</evidence>
<feature type="transmembrane region" description="Helical" evidence="6">
    <location>
        <begin position="12"/>
        <end position="30"/>
    </location>
</feature>
<name>A0ABT2CD15_9ACTN</name>
<evidence type="ECO:0000256" key="6">
    <source>
        <dbReference type="SAM" id="Phobius"/>
    </source>
</evidence>
<evidence type="ECO:0000259" key="7">
    <source>
        <dbReference type="Pfam" id="PF00482"/>
    </source>
</evidence>
<dbReference type="PANTHER" id="PTHR35007">
    <property type="entry name" value="INTEGRAL MEMBRANE PROTEIN-RELATED"/>
    <property type="match status" value="1"/>
</dbReference>
<protein>
    <submittedName>
        <fullName evidence="8">Type II secretion system F family protein</fullName>
    </submittedName>
</protein>
<feature type="transmembrane region" description="Helical" evidence="6">
    <location>
        <begin position="78"/>
        <end position="102"/>
    </location>
</feature>
<feature type="transmembrane region" description="Helical" evidence="6">
    <location>
        <begin position="288"/>
        <end position="307"/>
    </location>
</feature>
<feature type="transmembrane region" description="Helical" evidence="6">
    <location>
        <begin position="254"/>
        <end position="276"/>
    </location>
</feature>
<evidence type="ECO:0000256" key="2">
    <source>
        <dbReference type="ARBA" id="ARBA00022475"/>
    </source>
</evidence>
<evidence type="ECO:0000313" key="9">
    <source>
        <dbReference type="Proteomes" id="UP001431313"/>
    </source>
</evidence>
<dbReference type="InterPro" id="IPR018076">
    <property type="entry name" value="T2SS_GspF_dom"/>
</dbReference>
<feature type="transmembrane region" description="Helical" evidence="6">
    <location>
        <begin position="108"/>
        <end position="129"/>
    </location>
</feature>
<proteinExistence type="predicted"/>
<dbReference type="EMBL" id="JANUGQ010000001">
    <property type="protein sequence ID" value="MCS0634519.1"/>
    <property type="molecule type" value="Genomic_DNA"/>
</dbReference>
<comment type="caution">
    <text evidence="8">The sequence shown here is derived from an EMBL/GenBank/DDBJ whole genome shotgun (WGS) entry which is preliminary data.</text>
</comment>
<dbReference type="InterPro" id="IPR042094">
    <property type="entry name" value="T2SS_GspF_sf"/>
</dbReference>
<dbReference type="Proteomes" id="UP001431313">
    <property type="component" value="Unassembled WGS sequence"/>
</dbReference>
<feature type="domain" description="Type II secretion system protein GspF" evidence="7">
    <location>
        <begin position="148"/>
        <end position="272"/>
    </location>
</feature>
<organism evidence="8 9">
    <name type="scientific">Streptomyces pyxinae</name>
    <dbReference type="NCBI Taxonomy" id="2970734"/>
    <lineage>
        <taxon>Bacteria</taxon>
        <taxon>Bacillati</taxon>
        <taxon>Actinomycetota</taxon>
        <taxon>Actinomycetes</taxon>
        <taxon>Kitasatosporales</taxon>
        <taxon>Streptomycetaceae</taxon>
        <taxon>Streptomyces</taxon>
    </lineage>
</organism>